<reference evidence="5 6" key="1">
    <citation type="submission" date="2021-09" db="EMBL/GenBank/DDBJ databases">
        <title>Genomic insights and catalytic innovation underlie evolution of tropane alkaloids biosynthesis.</title>
        <authorList>
            <person name="Wang Y.-J."/>
            <person name="Tian T."/>
            <person name="Huang J.-P."/>
            <person name="Huang S.-X."/>
        </authorList>
    </citation>
    <scope>NUCLEOTIDE SEQUENCE [LARGE SCALE GENOMIC DNA]</scope>
    <source>
        <strain evidence="5">KIB-2018</strain>
        <tissue evidence="5">Leaf</tissue>
    </source>
</reference>
<dbReference type="Proteomes" id="UP001159364">
    <property type="component" value="Linkage Group LG05"/>
</dbReference>
<evidence type="ECO:0000256" key="3">
    <source>
        <dbReference type="SAM" id="Phobius"/>
    </source>
</evidence>
<dbReference type="FunFam" id="2.60.40.10:FF:000813">
    <property type="entry name" value="Vesicle-associated protein 1-1"/>
    <property type="match status" value="1"/>
</dbReference>
<keyword evidence="3" id="KW-0472">Membrane</keyword>
<feature type="coiled-coil region" evidence="2">
    <location>
        <begin position="227"/>
        <end position="254"/>
    </location>
</feature>
<sequence>MAMELLNIQPSELRFTFELKKQSSCSVILFNRSDQYVAFKVKTTSPKRYCVRPNVGVIKPQTSCHFSVVMQAERVAPPNLHCKDKFLIQSAVVPYGTTEQSVTSEMFSKGIGKHVEEMKLRVFLVNPSESPVLIPNNGEFKKDPCYNTSPRGDKLSNGIENIPPLIRLSEDVLGIGTAKDIEELRVSKDDQSRVLDNGEPKMNTLQSKLIKEFEELKHKLYDIDSKLKEANQIIVKLTDERDMANREKDSIKHEVDVLRIKTAPRRIQVGFPLLYVCMVGLISLALGYIIHP</sequence>
<dbReference type="GO" id="GO:0090158">
    <property type="term" value="P:endoplasmic reticulum membrane organization"/>
    <property type="evidence" value="ECO:0007669"/>
    <property type="project" value="TreeGrafter"/>
</dbReference>
<evidence type="ECO:0000259" key="4">
    <source>
        <dbReference type="PROSITE" id="PS50202"/>
    </source>
</evidence>
<evidence type="ECO:0000313" key="5">
    <source>
        <dbReference type="EMBL" id="KAJ8766300.1"/>
    </source>
</evidence>
<name>A0AAV8THK6_9ROSI</name>
<dbReference type="InterPro" id="IPR013783">
    <property type="entry name" value="Ig-like_fold"/>
</dbReference>
<dbReference type="Pfam" id="PF00635">
    <property type="entry name" value="Motile_Sperm"/>
    <property type="match status" value="1"/>
</dbReference>
<gene>
    <name evidence="5" type="ORF">K2173_022359</name>
</gene>
<dbReference type="GO" id="GO:0005886">
    <property type="term" value="C:plasma membrane"/>
    <property type="evidence" value="ECO:0007669"/>
    <property type="project" value="TreeGrafter"/>
</dbReference>
<feature type="domain" description="MSP" evidence="4">
    <location>
        <begin position="5"/>
        <end position="125"/>
    </location>
</feature>
<dbReference type="PROSITE" id="PS50202">
    <property type="entry name" value="MSP"/>
    <property type="match status" value="1"/>
</dbReference>
<dbReference type="PANTHER" id="PTHR10809">
    <property type="entry name" value="VESICLE-ASSOCIATED MEMBRANE PROTEIN-ASSOCIATED PROTEIN"/>
    <property type="match status" value="1"/>
</dbReference>
<comment type="caution">
    <text evidence="5">The sequence shown here is derived from an EMBL/GenBank/DDBJ whole genome shotgun (WGS) entry which is preliminary data.</text>
</comment>
<evidence type="ECO:0000313" key="6">
    <source>
        <dbReference type="Proteomes" id="UP001159364"/>
    </source>
</evidence>
<keyword evidence="2" id="KW-0175">Coiled coil</keyword>
<dbReference type="InterPro" id="IPR016763">
    <property type="entry name" value="VAP"/>
</dbReference>
<proteinExistence type="inferred from homology"/>
<dbReference type="PIRSF" id="PIRSF019693">
    <property type="entry name" value="VAMP-associated"/>
    <property type="match status" value="1"/>
</dbReference>
<feature type="transmembrane region" description="Helical" evidence="3">
    <location>
        <begin position="269"/>
        <end position="290"/>
    </location>
</feature>
<keyword evidence="3" id="KW-1133">Transmembrane helix</keyword>
<dbReference type="GO" id="GO:0005789">
    <property type="term" value="C:endoplasmic reticulum membrane"/>
    <property type="evidence" value="ECO:0007669"/>
    <property type="project" value="InterPro"/>
</dbReference>
<dbReference type="AlphaFoldDB" id="A0AAV8THK6"/>
<dbReference type="PANTHER" id="PTHR10809:SF148">
    <property type="entry name" value="OS01G0936800 PROTEIN"/>
    <property type="match status" value="1"/>
</dbReference>
<dbReference type="GO" id="GO:0061817">
    <property type="term" value="P:endoplasmic reticulum-plasma membrane tethering"/>
    <property type="evidence" value="ECO:0007669"/>
    <property type="project" value="TreeGrafter"/>
</dbReference>
<accession>A0AAV8THK6</accession>
<protein>
    <recommendedName>
        <fullName evidence="4">MSP domain-containing protein</fullName>
    </recommendedName>
</protein>
<comment type="similarity">
    <text evidence="1">Belongs to the VAMP-associated protein (VAP) (TC 9.B.17) family.</text>
</comment>
<dbReference type="InterPro" id="IPR008962">
    <property type="entry name" value="PapD-like_sf"/>
</dbReference>
<keyword evidence="3" id="KW-0812">Transmembrane</keyword>
<keyword evidence="6" id="KW-1185">Reference proteome</keyword>
<evidence type="ECO:0000256" key="1">
    <source>
        <dbReference type="ARBA" id="ARBA00008932"/>
    </source>
</evidence>
<organism evidence="5 6">
    <name type="scientific">Erythroxylum novogranatense</name>
    <dbReference type="NCBI Taxonomy" id="1862640"/>
    <lineage>
        <taxon>Eukaryota</taxon>
        <taxon>Viridiplantae</taxon>
        <taxon>Streptophyta</taxon>
        <taxon>Embryophyta</taxon>
        <taxon>Tracheophyta</taxon>
        <taxon>Spermatophyta</taxon>
        <taxon>Magnoliopsida</taxon>
        <taxon>eudicotyledons</taxon>
        <taxon>Gunneridae</taxon>
        <taxon>Pentapetalae</taxon>
        <taxon>rosids</taxon>
        <taxon>fabids</taxon>
        <taxon>Malpighiales</taxon>
        <taxon>Erythroxylaceae</taxon>
        <taxon>Erythroxylum</taxon>
    </lineage>
</organism>
<evidence type="ECO:0000256" key="2">
    <source>
        <dbReference type="SAM" id="Coils"/>
    </source>
</evidence>
<dbReference type="Gene3D" id="2.60.40.10">
    <property type="entry name" value="Immunoglobulins"/>
    <property type="match status" value="1"/>
</dbReference>
<dbReference type="SUPFAM" id="SSF49354">
    <property type="entry name" value="PapD-like"/>
    <property type="match status" value="1"/>
</dbReference>
<dbReference type="InterPro" id="IPR000535">
    <property type="entry name" value="MSP_dom"/>
</dbReference>
<dbReference type="EMBL" id="JAIWQS010000005">
    <property type="protein sequence ID" value="KAJ8766300.1"/>
    <property type="molecule type" value="Genomic_DNA"/>
</dbReference>